<keyword evidence="3" id="KW-1185">Reference proteome</keyword>
<dbReference type="Proteomes" id="UP000037510">
    <property type="component" value="Unassembled WGS sequence"/>
</dbReference>
<organism evidence="2 3">
    <name type="scientific">Operophtera brumata</name>
    <name type="common">Winter moth</name>
    <name type="synonym">Phalaena brumata</name>
    <dbReference type="NCBI Taxonomy" id="104452"/>
    <lineage>
        <taxon>Eukaryota</taxon>
        <taxon>Metazoa</taxon>
        <taxon>Ecdysozoa</taxon>
        <taxon>Arthropoda</taxon>
        <taxon>Hexapoda</taxon>
        <taxon>Insecta</taxon>
        <taxon>Pterygota</taxon>
        <taxon>Neoptera</taxon>
        <taxon>Endopterygota</taxon>
        <taxon>Lepidoptera</taxon>
        <taxon>Glossata</taxon>
        <taxon>Ditrysia</taxon>
        <taxon>Geometroidea</taxon>
        <taxon>Geometridae</taxon>
        <taxon>Larentiinae</taxon>
        <taxon>Operophtera</taxon>
    </lineage>
</organism>
<dbReference type="GO" id="GO:0005524">
    <property type="term" value="F:ATP binding"/>
    <property type="evidence" value="ECO:0007669"/>
    <property type="project" value="InterPro"/>
</dbReference>
<proteinExistence type="predicted"/>
<name>A0A0L7KXE7_OPEBR</name>
<evidence type="ECO:0000313" key="2">
    <source>
        <dbReference type="EMBL" id="KOB67709.1"/>
    </source>
</evidence>
<evidence type="ECO:0000259" key="1">
    <source>
        <dbReference type="PROSITE" id="PS50011"/>
    </source>
</evidence>
<reference evidence="2 3" key="1">
    <citation type="journal article" date="2015" name="Genome Biol. Evol.">
        <title>The genome of winter moth (Operophtera brumata) provides a genomic perspective on sexual dimorphism and phenology.</title>
        <authorList>
            <person name="Derks M.F."/>
            <person name="Smit S."/>
            <person name="Salis L."/>
            <person name="Schijlen E."/>
            <person name="Bossers A."/>
            <person name="Mateman C."/>
            <person name="Pijl A.S."/>
            <person name="de Ridder D."/>
            <person name="Groenen M.A."/>
            <person name="Visser M.E."/>
            <person name="Megens H.J."/>
        </authorList>
    </citation>
    <scope>NUCLEOTIDE SEQUENCE [LARGE SCALE GENOMIC DNA]</scope>
    <source>
        <strain evidence="2">WM2013NL</strain>
        <tissue evidence="2">Head and thorax</tissue>
    </source>
</reference>
<comment type="caution">
    <text evidence="2">The sequence shown here is derived from an EMBL/GenBank/DDBJ whole genome shotgun (WGS) entry which is preliminary data.</text>
</comment>
<gene>
    <name evidence="2" type="ORF">OBRU01_20345</name>
</gene>
<accession>A0A0L7KXE7</accession>
<sequence length="125" mass="14388">MNKYDITIESNTMKGNLAKIISSILDYTHWLELQQIIFSKPSNKFRWNDSTLNNPLEASKTAWPVAHKESIFLPEFPITTDLLRKEFVIEETIAKGAFGEVYKVKQIKEGKEYALKVLSKGQVRP</sequence>
<keyword evidence="2" id="KW-0418">Kinase</keyword>
<dbReference type="Gene3D" id="3.30.200.20">
    <property type="entry name" value="Phosphorylase Kinase, domain 1"/>
    <property type="match status" value="1"/>
</dbReference>
<feature type="domain" description="Protein kinase" evidence="1">
    <location>
        <begin position="87"/>
        <end position="125"/>
    </location>
</feature>
<dbReference type="InterPro" id="IPR011009">
    <property type="entry name" value="Kinase-like_dom_sf"/>
</dbReference>
<dbReference type="GO" id="GO:0004672">
    <property type="term" value="F:protein kinase activity"/>
    <property type="evidence" value="ECO:0007669"/>
    <property type="project" value="InterPro"/>
</dbReference>
<dbReference type="SUPFAM" id="SSF56112">
    <property type="entry name" value="Protein kinase-like (PK-like)"/>
    <property type="match status" value="1"/>
</dbReference>
<dbReference type="PROSITE" id="PS50011">
    <property type="entry name" value="PROTEIN_KINASE_DOM"/>
    <property type="match status" value="1"/>
</dbReference>
<dbReference type="AlphaFoldDB" id="A0A0L7KXE7"/>
<dbReference type="EMBL" id="JTDY01004820">
    <property type="protein sequence ID" value="KOB67709.1"/>
    <property type="molecule type" value="Genomic_DNA"/>
</dbReference>
<protein>
    <submittedName>
        <fullName evidence="2">Putative serine/threonine-protein kinase</fullName>
    </submittedName>
</protein>
<dbReference type="InterPro" id="IPR000719">
    <property type="entry name" value="Prot_kinase_dom"/>
</dbReference>
<evidence type="ECO:0000313" key="3">
    <source>
        <dbReference type="Proteomes" id="UP000037510"/>
    </source>
</evidence>
<keyword evidence="2" id="KW-0808">Transferase</keyword>